<evidence type="ECO:0000313" key="2">
    <source>
        <dbReference type="Proteomes" id="UP000092445"/>
    </source>
</evidence>
<name>A0A1A9ZFL2_GLOPL</name>
<dbReference type="Proteomes" id="UP000092445">
    <property type="component" value="Unassembled WGS sequence"/>
</dbReference>
<keyword evidence="2" id="KW-1185">Reference proteome</keyword>
<accession>A0A1A9ZFL2</accession>
<reference evidence="2" key="1">
    <citation type="submission" date="2014-03" db="EMBL/GenBank/DDBJ databases">
        <authorList>
            <person name="Aksoy S."/>
            <person name="Warren W."/>
            <person name="Wilson R.K."/>
        </authorList>
    </citation>
    <scope>NUCLEOTIDE SEQUENCE [LARGE SCALE GENOMIC DNA]</scope>
    <source>
        <strain evidence="2">IAEA</strain>
    </source>
</reference>
<organism evidence="1 2">
    <name type="scientific">Glossina pallidipes</name>
    <name type="common">Tsetse fly</name>
    <dbReference type="NCBI Taxonomy" id="7398"/>
    <lineage>
        <taxon>Eukaryota</taxon>
        <taxon>Metazoa</taxon>
        <taxon>Ecdysozoa</taxon>
        <taxon>Arthropoda</taxon>
        <taxon>Hexapoda</taxon>
        <taxon>Insecta</taxon>
        <taxon>Pterygota</taxon>
        <taxon>Neoptera</taxon>
        <taxon>Endopterygota</taxon>
        <taxon>Diptera</taxon>
        <taxon>Brachycera</taxon>
        <taxon>Muscomorpha</taxon>
        <taxon>Hippoboscoidea</taxon>
        <taxon>Glossinidae</taxon>
        <taxon>Glossina</taxon>
    </lineage>
</organism>
<reference evidence="1" key="2">
    <citation type="submission" date="2020-05" db="UniProtKB">
        <authorList>
            <consortium name="EnsemblMetazoa"/>
        </authorList>
    </citation>
    <scope>IDENTIFICATION</scope>
    <source>
        <strain evidence="1">IAEA</strain>
    </source>
</reference>
<evidence type="ECO:0000313" key="1">
    <source>
        <dbReference type="EnsemblMetazoa" id="GPAI013069-PA"/>
    </source>
</evidence>
<sequence length="118" mass="13635">MYSAIKESRHGLCLLSRNLTFETFYSTGLSTIKHRLYSHKRSNLVIETIKAALGYLVTAVNSGVYASQSDEGFPRNLLYQYPLAKGKDWEPGKYFWAQCKRNDKSEREMYSNHLAMNK</sequence>
<dbReference type="VEuPathDB" id="VectorBase:GPAI013069"/>
<proteinExistence type="predicted"/>
<protein>
    <submittedName>
        <fullName evidence="1">Uncharacterized protein</fullName>
    </submittedName>
</protein>
<dbReference type="AlphaFoldDB" id="A0A1A9ZFL2"/>
<dbReference type="EnsemblMetazoa" id="GPAI013069-RA">
    <property type="protein sequence ID" value="GPAI013069-PA"/>
    <property type="gene ID" value="GPAI013069"/>
</dbReference>